<evidence type="ECO:0000256" key="1">
    <source>
        <dbReference type="SAM" id="MobiDB-lite"/>
    </source>
</evidence>
<proteinExistence type="predicted"/>
<reference evidence="2 3" key="1">
    <citation type="journal article" date="2023" name="Life. Sci Alliance">
        <title>Evolutionary insights into 3D genome organization and epigenetic landscape of Vigna mungo.</title>
        <authorList>
            <person name="Junaid A."/>
            <person name="Singh B."/>
            <person name="Bhatia S."/>
        </authorList>
    </citation>
    <scope>NUCLEOTIDE SEQUENCE [LARGE SCALE GENOMIC DNA]</scope>
    <source>
        <strain evidence="2">Urdbean</strain>
    </source>
</reference>
<dbReference type="EMBL" id="CP144692">
    <property type="protein sequence ID" value="WVY97531.1"/>
    <property type="molecule type" value="Genomic_DNA"/>
</dbReference>
<dbReference type="PANTHER" id="PTHR27006">
    <property type="entry name" value="PROMASTIGOTE SURFACE ANTIGEN PROTEIN PSA"/>
    <property type="match status" value="1"/>
</dbReference>
<dbReference type="PANTHER" id="PTHR27006:SF606">
    <property type="entry name" value="INTERLEUKIN-1 RECEPTOR-ASSOCIATED KINASE 4"/>
    <property type="match status" value="1"/>
</dbReference>
<accession>A0AAQ3MUR1</accession>
<dbReference type="Gene3D" id="1.10.510.10">
    <property type="entry name" value="Transferase(Phosphotransferase) domain 1"/>
    <property type="match status" value="1"/>
</dbReference>
<keyword evidence="3" id="KW-1185">Reference proteome</keyword>
<protein>
    <recommendedName>
        <fullName evidence="4">S-locus receptor kinase C-terminal domain-containing protein</fullName>
    </recommendedName>
</protein>
<evidence type="ECO:0008006" key="4">
    <source>
        <dbReference type="Google" id="ProtNLM"/>
    </source>
</evidence>
<feature type="region of interest" description="Disordered" evidence="1">
    <location>
        <begin position="84"/>
        <end position="114"/>
    </location>
</feature>
<dbReference type="AlphaFoldDB" id="A0AAQ3MUR1"/>
<dbReference type="Proteomes" id="UP001374535">
    <property type="component" value="Chromosome 9"/>
</dbReference>
<name>A0AAQ3MUR1_VIGMU</name>
<evidence type="ECO:0000313" key="2">
    <source>
        <dbReference type="EMBL" id="WVY97531.1"/>
    </source>
</evidence>
<gene>
    <name evidence="2" type="ORF">V8G54_029682</name>
</gene>
<sequence length="114" mass="12752">MSKTWRNWREGTAVNIVDPSVNNNSVNEVMRCIHIGLLCVQENLSDRPTMATVMLMLSSHSLSLPIPSEPAFYAHSTTRSLPATYSWGHSSRATTNKSAQESENENSITELYPR</sequence>
<evidence type="ECO:0000313" key="3">
    <source>
        <dbReference type="Proteomes" id="UP001374535"/>
    </source>
</evidence>
<organism evidence="2 3">
    <name type="scientific">Vigna mungo</name>
    <name type="common">Black gram</name>
    <name type="synonym">Phaseolus mungo</name>
    <dbReference type="NCBI Taxonomy" id="3915"/>
    <lineage>
        <taxon>Eukaryota</taxon>
        <taxon>Viridiplantae</taxon>
        <taxon>Streptophyta</taxon>
        <taxon>Embryophyta</taxon>
        <taxon>Tracheophyta</taxon>
        <taxon>Spermatophyta</taxon>
        <taxon>Magnoliopsida</taxon>
        <taxon>eudicotyledons</taxon>
        <taxon>Gunneridae</taxon>
        <taxon>Pentapetalae</taxon>
        <taxon>rosids</taxon>
        <taxon>fabids</taxon>
        <taxon>Fabales</taxon>
        <taxon>Fabaceae</taxon>
        <taxon>Papilionoideae</taxon>
        <taxon>50 kb inversion clade</taxon>
        <taxon>NPAAA clade</taxon>
        <taxon>indigoferoid/millettioid clade</taxon>
        <taxon>Phaseoleae</taxon>
        <taxon>Vigna</taxon>
    </lineage>
</organism>